<feature type="transmembrane region" description="Helical" evidence="9">
    <location>
        <begin position="48"/>
        <end position="66"/>
    </location>
</feature>
<evidence type="ECO:0000256" key="2">
    <source>
        <dbReference type="ARBA" id="ARBA00004760"/>
    </source>
</evidence>
<dbReference type="Gene3D" id="1.10.10.60">
    <property type="entry name" value="Homeodomain-like"/>
    <property type="match status" value="1"/>
</dbReference>
<evidence type="ECO:0000256" key="3">
    <source>
        <dbReference type="ARBA" id="ARBA00004991"/>
    </source>
</evidence>
<keyword evidence="12" id="KW-1185">Reference proteome</keyword>
<evidence type="ECO:0000313" key="12">
    <source>
        <dbReference type="Proteomes" id="UP001347796"/>
    </source>
</evidence>
<dbReference type="InterPro" id="IPR016439">
    <property type="entry name" value="Lag1/Lac1-like"/>
</dbReference>
<evidence type="ECO:0000313" key="11">
    <source>
        <dbReference type="EMBL" id="KAK6176080.1"/>
    </source>
</evidence>
<reference evidence="11 12" key="1">
    <citation type="submission" date="2024-01" db="EMBL/GenBank/DDBJ databases">
        <title>The genome of the rayed Mediterranean limpet Patella caerulea (Linnaeus, 1758).</title>
        <authorList>
            <person name="Anh-Thu Weber A."/>
            <person name="Halstead-Nussloch G."/>
        </authorList>
    </citation>
    <scope>NUCLEOTIDE SEQUENCE [LARGE SCALE GENOMIC DNA]</scope>
    <source>
        <strain evidence="11">AATW-2023a</strain>
        <tissue evidence="11">Whole specimen</tissue>
    </source>
</reference>
<feature type="domain" description="TLC" evidence="10">
    <location>
        <begin position="140"/>
        <end position="340"/>
    </location>
</feature>
<organism evidence="11 12">
    <name type="scientific">Patella caerulea</name>
    <name type="common">Rayed Mediterranean limpet</name>
    <dbReference type="NCBI Taxonomy" id="87958"/>
    <lineage>
        <taxon>Eukaryota</taxon>
        <taxon>Metazoa</taxon>
        <taxon>Spiralia</taxon>
        <taxon>Lophotrochozoa</taxon>
        <taxon>Mollusca</taxon>
        <taxon>Gastropoda</taxon>
        <taxon>Patellogastropoda</taxon>
        <taxon>Patelloidea</taxon>
        <taxon>Patellidae</taxon>
        <taxon>Patella</taxon>
    </lineage>
</organism>
<dbReference type="GO" id="GO:0050291">
    <property type="term" value="F:sphingosine N-acyltransferase activity"/>
    <property type="evidence" value="ECO:0007669"/>
    <property type="project" value="InterPro"/>
</dbReference>
<evidence type="ECO:0000259" key="10">
    <source>
        <dbReference type="PROSITE" id="PS50922"/>
    </source>
</evidence>
<evidence type="ECO:0000256" key="9">
    <source>
        <dbReference type="SAM" id="Phobius"/>
    </source>
</evidence>
<comment type="pathway">
    <text evidence="3">Sphingolipid metabolism.</text>
</comment>
<feature type="transmembrane region" description="Helical" evidence="9">
    <location>
        <begin position="217"/>
        <end position="234"/>
    </location>
</feature>
<dbReference type="PANTHER" id="PTHR12560:SF0">
    <property type="entry name" value="LD18904P"/>
    <property type="match status" value="1"/>
</dbReference>
<evidence type="ECO:0000256" key="5">
    <source>
        <dbReference type="ARBA" id="ARBA00022989"/>
    </source>
</evidence>
<dbReference type="PANTHER" id="PTHR12560">
    <property type="entry name" value="LONGEVITY ASSURANCE FACTOR 1 LAG1"/>
    <property type="match status" value="1"/>
</dbReference>
<dbReference type="GO" id="GO:0046513">
    <property type="term" value="P:ceramide biosynthetic process"/>
    <property type="evidence" value="ECO:0007669"/>
    <property type="project" value="InterPro"/>
</dbReference>
<dbReference type="PIRSF" id="PIRSF005225">
    <property type="entry name" value="LAG1_LAC1"/>
    <property type="match status" value="1"/>
</dbReference>
<feature type="transmembrane region" description="Helical" evidence="9">
    <location>
        <begin position="188"/>
        <end position="205"/>
    </location>
</feature>
<comment type="subcellular location">
    <subcellularLocation>
        <location evidence="1">Membrane</location>
        <topology evidence="1">Multi-pass membrane protein</topology>
    </subcellularLocation>
</comment>
<dbReference type="Proteomes" id="UP001347796">
    <property type="component" value="Unassembled WGS sequence"/>
</dbReference>
<feature type="compositionally biased region" description="Acidic residues" evidence="8">
    <location>
        <begin position="353"/>
        <end position="362"/>
    </location>
</feature>
<comment type="caution">
    <text evidence="11">The sequence shown here is derived from an EMBL/GenBank/DDBJ whole genome shotgun (WGS) entry which is preliminary data.</text>
</comment>
<dbReference type="InterPro" id="IPR006634">
    <property type="entry name" value="TLC-dom"/>
</dbReference>
<evidence type="ECO:0000256" key="6">
    <source>
        <dbReference type="ARBA" id="ARBA00023136"/>
    </source>
</evidence>
<evidence type="ECO:0000256" key="4">
    <source>
        <dbReference type="ARBA" id="ARBA00022692"/>
    </source>
</evidence>
<feature type="transmembrane region" description="Helical" evidence="9">
    <location>
        <begin position="272"/>
        <end position="292"/>
    </location>
</feature>
<keyword evidence="4 7" id="KW-0812">Transmembrane</keyword>
<dbReference type="PROSITE" id="PS50922">
    <property type="entry name" value="TLC"/>
    <property type="match status" value="1"/>
</dbReference>
<keyword evidence="5 9" id="KW-1133">Transmembrane helix</keyword>
<feature type="transmembrane region" description="Helical" evidence="9">
    <location>
        <begin position="145"/>
        <end position="164"/>
    </location>
</feature>
<protein>
    <recommendedName>
        <fullName evidence="10">TLC domain-containing protein</fullName>
    </recommendedName>
</protein>
<keyword evidence="6 7" id="KW-0472">Membrane</keyword>
<sequence>MEAFVKPDTLVREIQEFLWNPEFWLPEGVSWHHLESHDPNVYYPKSRDIHWCIVVAVVFMIASYACEKLFIRPWARWLGVKGRQKQAFPNNDLEKVYCLHKGTVPASEVQSLSQQLKMRETDIEKWLAHRAQQNRATTRDKFCECCWHLLFYMTMFIYGCVILWDKDWMYESKLFFIDWPHHVSNDLYYYYLLEMGFYWSQIFTITISVKRKDFKELVLHHITTLGLMYFSWFLDMVRIGAAVLILHDTADIWVLSAKMFKYSRHQSLGELMFTGFAIVWVITRVIIYPYWILYNVIIEASLYFPPTPSHRLFAVMLFILQILHWIWTYFIFLAAAMKFKYGKVKKDARSDSESSDTEEEFIESNGVDGIQTHKVKSQ</sequence>
<evidence type="ECO:0000256" key="1">
    <source>
        <dbReference type="ARBA" id="ARBA00004141"/>
    </source>
</evidence>
<proteinExistence type="predicted"/>
<dbReference type="SMART" id="SM00724">
    <property type="entry name" value="TLC"/>
    <property type="match status" value="1"/>
</dbReference>
<feature type="transmembrane region" description="Helical" evidence="9">
    <location>
        <begin position="312"/>
        <end position="336"/>
    </location>
</feature>
<dbReference type="EMBL" id="JAZGQO010000010">
    <property type="protein sequence ID" value="KAK6176080.1"/>
    <property type="molecule type" value="Genomic_DNA"/>
</dbReference>
<evidence type="ECO:0000256" key="8">
    <source>
        <dbReference type="SAM" id="MobiDB-lite"/>
    </source>
</evidence>
<dbReference type="AlphaFoldDB" id="A0AAN8JFM6"/>
<dbReference type="Pfam" id="PF03798">
    <property type="entry name" value="TRAM_LAG1_CLN8"/>
    <property type="match status" value="1"/>
</dbReference>
<name>A0AAN8JFM6_PATCE</name>
<gene>
    <name evidence="11" type="ORF">SNE40_014435</name>
</gene>
<feature type="transmembrane region" description="Helical" evidence="9">
    <location>
        <begin position="240"/>
        <end position="260"/>
    </location>
</feature>
<dbReference type="GO" id="GO:0016020">
    <property type="term" value="C:membrane"/>
    <property type="evidence" value="ECO:0007669"/>
    <property type="project" value="UniProtKB-SubCell"/>
</dbReference>
<evidence type="ECO:0000256" key="7">
    <source>
        <dbReference type="PROSITE-ProRule" id="PRU00205"/>
    </source>
</evidence>
<accession>A0AAN8JFM6</accession>
<comment type="pathway">
    <text evidence="2">Lipid metabolism; sphingolipid metabolism.</text>
</comment>
<feature type="region of interest" description="Disordered" evidence="8">
    <location>
        <begin position="347"/>
        <end position="378"/>
    </location>
</feature>